<dbReference type="Pfam" id="PF08240">
    <property type="entry name" value="ADH_N"/>
    <property type="match status" value="1"/>
</dbReference>
<keyword evidence="4 6" id="KW-0862">Zinc</keyword>
<evidence type="ECO:0000256" key="2">
    <source>
        <dbReference type="ARBA" id="ARBA00008072"/>
    </source>
</evidence>
<dbReference type="AlphaFoldDB" id="A0A1Y5Y922"/>
<dbReference type="InterPro" id="IPR036291">
    <property type="entry name" value="NAD(P)-bd_dom_sf"/>
</dbReference>
<dbReference type="Proteomes" id="UP000192674">
    <property type="component" value="Unassembled WGS sequence"/>
</dbReference>
<keyword evidence="3 6" id="KW-0479">Metal-binding</keyword>
<accession>A0A1Y5Y922</accession>
<comment type="cofactor">
    <cofactor evidence="1 6">
        <name>Zn(2+)</name>
        <dbReference type="ChEBI" id="CHEBI:29105"/>
    </cofactor>
</comment>
<comment type="similarity">
    <text evidence="2 6">Belongs to the zinc-containing alcohol dehydrogenase family.</text>
</comment>
<dbReference type="SUPFAM" id="SSF50129">
    <property type="entry name" value="GroES-like"/>
    <property type="match status" value="1"/>
</dbReference>
<dbReference type="GO" id="GO:0016491">
    <property type="term" value="F:oxidoreductase activity"/>
    <property type="evidence" value="ECO:0007669"/>
    <property type="project" value="UniProtKB-KW"/>
</dbReference>
<reference evidence="9 10" key="1">
    <citation type="submission" date="2017-04" db="EMBL/GenBank/DDBJ databases">
        <authorList>
            <person name="Afonso C.L."/>
            <person name="Miller P.J."/>
            <person name="Scott M.A."/>
            <person name="Spackman E."/>
            <person name="Goraichik I."/>
            <person name="Dimitrov K.M."/>
            <person name="Suarez D.L."/>
            <person name="Swayne D.E."/>
        </authorList>
    </citation>
    <scope>NUCLEOTIDE SEQUENCE [LARGE SCALE GENOMIC DNA]</scope>
    <source>
        <strain evidence="9 10">DSM 43828</strain>
    </source>
</reference>
<evidence type="ECO:0000256" key="7">
    <source>
        <dbReference type="SAM" id="Phobius"/>
    </source>
</evidence>
<evidence type="ECO:0000256" key="3">
    <source>
        <dbReference type="ARBA" id="ARBA00022723"/>
    </source>
</evidence>
<keyword evidence="7" id="KW-0812">Transmembrane</keyword>
<gene>
    <name evidence="9" type="ORF">SAMN05661093_09943</name>
</gene>
<evidence type="ECO:0000259" key="8">
    <source>
        <dbReference type="SMART" id="SM00829"/>
    </source>
</evidence>
<dbReference type="InterPro" id="IPR013154">
    <property type="entry name" value="ADH-like_N"/>
</dbReference>
<dbReference type="Gene3D" id="3.90.180.10">
    <property type="entry name" value="Medium-chain alcohol dehydrogenases, catalytic domain"/>
    <property type="match status" value="1"/>
</dbReference>
<dbReference type="InterPro" id="IPR013149">
    <property type="entry name" value="ADH-like_C"/>
</dbReference>
<evidence type="ECO:0000256" key="4">
    <source>
        <dbReference type="ARBA" id="ARBA00022833"/>
    </source>
</evidence>
<keyword evidence="7" id="KW-0472">Membrane</keyword>
<keyword evidence="7" id="KW-1133">Transmembrane helix</keyword>
<evidence type="ECO:0000256" key="6">
    <source>
        <dbReference type="RuleBase" id="RU361277"/>
    </source>
</evidence>
<keyword evidence="10" id="KW-1185">Reference proteome</keyword>
<dbReference type="CDD" id="cd08278">
    <property type="entry name" value="benzyl_alcohol_DH"/>
    <property type="match status" value="1"/>
</dbReference>
<dbReference type="Gene3D" id="3.40.50.720">
    <property type="entry name" value="NAD(P)-binding Rossmann-like Domain"/>
    <property type="match status" value="1"/>
</dbReference>
<dbReference type="PROSITE" id="PS00059">
    <property type="entry name" value="ADH_ZINC"/>
    <property type="match status" value="1"/>
</dbReference>
<dbReference type="GO" id="GO:0008270">
    <property type="term" value="F:zinc ion binding"/>
    <property type="evidence" value="ECO:0007669"/>
    <property type="project" value="InterPro"/>
</dbReference>
<dbReference type="PANTHER" id="PTHR43350:SF2">
    <property type="entry name" value="GROES-LIKE ZINC-BINDING ALCOHOL DEHYDROGENASE FAMILY PROTEIN"/>
    <property type="match status" value="1"/>
</dbReference>
<evidence type="ECO:0000256" key="5">
    <source>
        <dbReference type="ARBA" id="ARBA00023002"/>
    </source>
</evidence>
<keyword evidence="5" id="KW-0560">Oxidoreductase</keyword>
<dbReference type="InterPro" id="IPR011032">
    <property type="entry name" value="GroES-like_sf"/>
</dbReference>
<dbReference type="SUPFAM" id="SSF51735">
    <property type="entry name" value="NAD(P)-binding Rossmann-fold domains"/>
    <property type="match status" value="1"/>
</dbReference>
<organism evidence="9 10">
    <name type="scientific">Kibdelosporangium aridum</name>
    <dbReference type="NCBI Taxonomy" id="2030"/>
    <lineage>
        <taxon>Bacteria</taxon>
        <taxon>Bacillati</taxon>
        <taxon>Actinomycetota</taxon>
        <taxon>Actinomycetes</taxon>
        <taxon>Pseudonocardiales</taxon>
        <taxon>Pseudonocardiaceae</taxon>
        <taxon>Kibdelosporangium</taxon>
    </lineage>
</organism>
<evidence type="ECO:0000313" key="9">
    <source>
        <dbReference type="EMBL" id="SMD26360.1"/>
    </source>
</evidence>
<protein>
    <submittedName>
        <fullName evidence="9">Aryl-alcohol dehydrogenase</fullName>
    </submittedName>
</protein>
<evidence type="ECO:0000313" key="10">
    <source>
        <dbReference type="Proteomes" id="UP000192674"/>
    </source>
</evidence>
<dbReference type="Pfam" id="PF00107">
    <property type="entry name" value="ADH_zinc_N"/>
    <property type="match status" value="1"/>
</dbReference>
<name>A0A1Y5Y922_KIBAR</name>
<dbReference type="PANTHER" id="PTHR43350">
    <property type="entry name" value="NAD-DEPENDENT ALCOHOL DEHYDROGENASE"/>
    <property type="match status" value="1"/>
</dbReference>
<feature type="transmembrane region" description="Helical" evidence="7">
    <location>
        <begin position="195"/>
        <end position="215"/>
    </location>
</feature>
<dbReference type="InterPro" id="IPR002328">
    <property type="entry name" value="ADH_Zn_CS"/>
</dbReference>
<evidence type="ECO:0000256" key="1">
    <source>
        <dbReference type="ARBA" id="ARBA00001947"/>
    </source>
</evidence>
<proteinExistence type="inferred from homology"/>
<feature type="domain" description="Enoyl reductase (ER)" evidence="8">
    <location>
        <begin position="15"/>
        <end position="370"/>
    </location>
</feature>
<dbReference type="InterPro" id="IPR020843">
    <property type="entry name" value="ER"/>
</dbReference>
<dbReference type="EMBL" id="FWXV01000014">
    <property type="protein sequence ID" value="SMD26360.1"/>
    <property type="molecule type" value="Genomic_DNA"/>
</dbReference>
<dbReference type="SMART" id="SM00829">
    <property type="entry name" value="PKS_ER"/>
    <property type="match status" value="1"/>
</dbReference>
<sequence length="372" mass="38496">MMTRRVTAMTVSEPGARFVRNEVVIDDPRADEVLVRVQAVGMCHSDLAVRAGEFPFPLPGVVGHEGSGIVESVGADVTSLRVGDRVMLTFDSCGHCVNCVSNMPSRCRSFLAHNFTNGARPDGSPTLWHDGQKLHGNFFGQSSFATYALARERNTVAVPDVAVDLAPELLAPLGCGIQTGVGSVLNVLTPGADSAVAVFGAGAVGLAAVMAAALLPIRELIVVDIQDSRLELAKRLGATKVVNSRSADPVEALKDLTSGGPDFVVESSGVPTALAQAIRSLGSGGTAGVVGVPPFGVTAPVDVADIVNDSKRVVGIVEGQTNPPEFLPQLAGLVASGKLPVGELVKTFPLEEIERAAEAMKSGEAIKPVLIP</sequence>